<evidence type="ECO:0000256" key="2">
    <source>
        <dbReference type="ARBA" id="ARBA00010835"/>
    </source>
</evidence>
<dbReference type="GO" id="GO:0032543">
    <property type="term" value="P:mitochondrial translation"/>
    <property type="evidence" value="ECO:0007669"/>
    <property type="project" value="UniProtKB-ARBA"/>
</dbReference>
<dbReference type="Pfam" id="PF00472">
    <property type="entry name" value="RF-1"/>
    <property type="match status" value="1"/>
</dbReference>
<protein>
    <recommendedName>
        <fullName evidence="6">Prokaryotic-type class I peptide chain release factors domain-containing protein</fullName>
    </recommendedName>
</protein>
<evidence type="ECO:0000256" key="1">
    <source>
        <dbReference type="ARBA" id="ARBA00004173"/>
    </source>
</evidence>
<dbReference type="InterPro" id="IPR045298">
    <property type="entry name" value="Complex1_LYR_LYRM7"/>
</dbReference>
<evidence type="ECO:0000313" key="8">
    <source>
        <dbReference type="Proteomes" id="UP000053257"/>
    </source>
</evidence>
<dbReference type="Gene3D" id="3.30.160.20">
    <property type="match status" value="1"/>
</dbReference>
<dbReference type="OrthoDB" id="277888at2759"/>
<evidence type="ECO:0000313" key="7">
    <source>
        <dbReference type="EMBL" id="KIP04799.1"/>
    </source>
</evidence>
<proteinExistence type="inferred from homology"/>
<dbReference type="AlphaFoldDB" id="A0A0C3NIW0"/>
<dbReference type="Proteomes" id="UP000053257">
    <property type="component" value="Unassembled WGS sequence"/>
</dbReference>
<dbReference type="EMBL" id="KN840562">
    <property type="protein sequence ID" value="KIP04799.1"/>
    <property type="molecule type" value="Genomic_DNA"/>
</dbReference>
<reference evidence="7 8" key="1">
    <citation type="journal article" date="2014" name="PLoS Genet.">
        <title>Analysis of the Phlebiopsis gigantea genome, transcriptome and secretome provides insight into its pioneer colonization strategies of wood.</title>
        <authorList>
            <person name="Hori C."/>
            <person name="Ishida T."/>
            <person name="Igarashi K."/>
            <person name="Samejima M."/>
            <person name="Suzuki H."/>
            <person name="Master E."/>
            <person name="Ferreira P."/>
            <person name="Ruiz-Duenas F.J."/>
            <person name="Held B."/>
            <person name="Canessa P."/>
            <person name="Larrondo L.F."/>
            <person name="Schmoll M."/>
            <person name="Druzhinina I.S."/>
            <person name="Kubicek C.P."/>
            <person name="Gaskell J.A."/>
            <person name="Kersten P."/>
            <person name="St John F."/>
            <person name="Glasner J."/>
            <person name="Sabat G."/>
            <person name="Splinter BonDurant S."/>
            <person name="Syed K."/>
            <person name="Yadav J."/>
            <person name="Mgbeahuruike A.C."/>
            <person name="Kovalchuk A."/>
            <person name="Asiegbu F.O."/>
            <person name="Lackner G."/>
            <person name="Hoffmeister D."/>
            <person name="Rencoret J."/>
            <person name="Gutierrez A."/>
            <person name="Sun H."/>
            <person name="Lindquist E."/>
            <person name="Barry K."/>
            <person name="Riley R."/>
            <person name="Grigoriev I.V."/>
            <person name="Henrissat B."/>
            <person name="Kues U."/>
            <person name="Berka R.M."/>
            <person name="Martinez A.T."/>
            <person name="Covert S.F."/>
            <person name="Blanchette R.A."/>
            <person name="Cullen D."/>
        </authorList>
    </citation>
    <scope>NUCLEOTIDE SEQUENCE [LARGE SCALE GENOMIC DNA]</scope>
    <source>
        <strain evidence="7 8">11061_1 CR5-6</strain>
    </source>
</reference>
<dbReference type="FunFam" id="3.30.160.20:FF:000065">
    <property type="entry name" value="Peptidyl-tRNA hydrolase domain protein"/>
    <property type="match status" value="1"/>
</dbReference>
<dbReference type="InterPro" id="IPR000352">
    <property type="entry name" value="Pep_chain_release_fac_I"/>
</dbReference>
<dbReference type="InterPro" id="IPR052405">
    <property type="entry name" value="Mito_Transl_Release_Factor"/>
</dbReference>
<dbReference type="GO" id="GO:0005739">
    <property type="term" value="C:mitochondrion"/>
    <property type="evidence" value="ECO:0007669"/>
    <property type="project" value="UniProtKB-SubCell"/>
</dbReference>
<dbReference type="HOGENOM" id="CLU_1015846_0_0_1"/>
<dbReference type="PANTHER" id="PTHR46203:SF1">
    <property type="entry name" value="MITOCHONDRIAL TRANSLATION RELEASE FACTOR IN RESCUE"/>
    <property type="match status" value="1"/>
</dbReference>
<comment type="similarity">
    <text evidence="2">Belongs to the prokaryotic/mitochondrial release factor family.</text>
</comment>
<sequence>MSISPTLRATARAAYRDFLRASAITFAGDATLKSAFKLKLRNEILPDASTTDQKAFEEKINLTRDIAEVLRKNIVQARRVESASPQDKEKWQLRMTKHTELGDNDSVKIPQPVENSRSARKRVRDFMDSIIPATQIQLSVPRNFSQLKKATKERKVPDIREEDIDESFVRGSGPGGQSINKTENNVQLVHKPTGIRVACQETRSLSQNRKIARRILRDKLDQLYNPGISKQDMLRARQQERERQRKKKARKKAKKQSDTNDGQMTVLEPEHQ</sequence>
<organism evidence="7 8">
    <name type="scientific">Phlebiopsis gigantea (strain 11061_1 CR5-6)</name>
    <name type="common">White-rot fungus</name>
    <name type="synonym">Peniophora gigantea</name>
    <dbReference type="NCBI Taxonomy" id="745531"/>
    <lineage>
        <taxon>Eukaryota</taxon>
        <taxon>Fungi</taxon>
        <taxon>Dikarya</taxon>
        <taxon>Basidiomycota</taxon>
        <taxon>Agaricomycotina</taxon>
        <taxon>Agaricomycetes</taxon>
        <taxon>Polyporales</taxon>
        <taxon>Phanerochaetaceae</taxon>
        <taxon>Phlebiopsis</taxon>
    </lineage>
</organism>
<dbReference type="GO" id="GO:0003747">
    <property type="term" value="F:translation release factor activity"/>
    <property type="evidence" value="ECO:0007669"/>
    <property type="project" value="InterPro"/>
</dbReference>
<evidence type="ECO:0000259" key="6">
    <source>
        <dbReference type="Pfam" id="PF00472"/>
    </source>
</evidence>
<dbReference type="GO" id="GO:0034551">
    <property type="term" value="P:mitochondrial respiratory chain complex III assembly"/>
    <property type="evidence" value="ECO:0007669"/>
    <property type="project" value="InterPro"/>
</dbReference>
<keyword evidence="3" id="KW-0809">Transit peptide</keyword>
<feature type="region of interest" description="Disordered" evidence="5">
    <location>
        <begin position="227"/>
        <end position="272"/>
    </location>
</feature>
<gene>
    <name evidence="7" type="ORF">PHLGIDRAFT_75374</name>
</gene>
<dbReference type="CDD" id="cd20267">
    <property type="entry name" value="Complex1_LYR_LYRM7"/>
    <property type="match status" value="1"/>
</dbReference>
<accession>A0A0C3NIW0</accession>
<feature type="compositionally biased region" description="Basic residues" evidence="5">
    <location>
        <begin position="244"/>
        <end position="254"/>
    </location>
</feature>
<dbReference type="SUPFAM" id="SSF75620">
    <property type="entry name" value="Release factor"/>
    <property type="match status" value="1"/>
</dbReference>
<keyword evidence="4" id="KW-0496">Mitochondrion</keyword>
<evidence type="ECO:0000256" key="5">
    <source>
        <dbReference type="SAM" id="MobiDB-lite"/>
    </source>
</evidence>
<dbReference type="PANTHER" id="PTHR46203">
    <property type="entry name" value="PROBABLE PEPTIDE CHAIN RELEASE FACTOR C12ORF65"/>
    <property type="match status" value="1"/>
</dbReference>
<dbReference type="STRING" id="745531.A0A0C3NIW0"/>
<evidence type="ECO:0000256" key="4">
    <source>
        <dbReference type="ARBA" id="ARBA00023128"/>
    </source>
</evidence>
<comment type="subcellular location">
    <subcellularLocation>
        <location evidence="1">Mitochondrion</location>
    </subcellularLocation>
</comment>
<keyword evidence="8" id="KW-1185">Reference proteome</keyword>
<name>A0A0C3NIW0_PHLG1</name>
<feature type="domain" description="Prokaryotic-type class I peptide chain release factors" evidence="6">
    <location>
        <begin position="158"/>
        <end position="258"/>
    </location>
</feature>
<feature type="compositionally biased region" description="Basic and acidic residues" evidence="5">
    <location>
        <begin position="232"/>
        <end position="243"/>
    </location>
</feature>
<dbReference type="InterPro" id="IPR045853">
    <property type="entry name" value="Pep_chain_release_fac_I_sf"/>
</dbReference>
<evidence type="ECO:0000256" key="3">
    <source>
        <dbReference type="ARBA" id="ARBA00022946"/>
    </source>
</evidence>